<accession>E4ZJK1</accession>
<dbReference type="Proteomes" id="UP000002668">
    <property type="component" value="Genome"/>
</dbReference>
<dbReference type="HOGENOM" id="CLU_2237084_0_0_1"/>
<protein>
    <submittedName>
        <fullName evidence="2">Predicted protein</fullName>
    </submittedName>
</protein>
<gene>
    <name evidence="2" type="ORF">LEMA_P067940.1</name>
</gene>
<dbReference type="EMBL" id="FP929072">
    <property type="protein sequence ID" value="CBX91286.1"/>
    <property type="molecule type" value="Genomic_DNA"/>
</dbReference>
<dbReference type="InParanoid" id="E4ZJK1"/>
<evidence type="ECO:0000313" key="2">
    <source>
        <dbReference type="EMBL" id="CBX91286.1"/>
    </source>
</evidence>
<evidence type="ECO:0000313" key="3">
    <source>
        <dbReference type="Proteomes" id="UP000002668"/>
    </source>
</evidence>
<sequence>MKREISPPPAKRRKTHAIGTTSTAPSFDTALHVPAPLSPLAEGNMRIFSWNINGIEPFLQTPIPKYMQAAKPKANSPCNTLAPPIPPPSLPAFLHRHKWPCSSVI</sequence>
<dbReference type="AlphaFoldDB" id="E4ZJK1"/>
<proteinExistence type="predicted"/>
<reference evidence="3" key="1">
    <citation type="journal article" date="2011" name="Nat. Commun.">
        <title>Effector diversification within compartments of the Leptosphaeria maculans genome affected by Repeat-Induced Point mutations.</title>
        <authorList>
            <person name="Rouxel T."/>
            <person name="Grandaubert J."/>
            <person name="Hane J.K."/>
            <person name="Hoede C."/>
            <person name="van de Wouw A.P."/>
            <person name="Couloux A."/>
            <person name="Dominguez V."/>
            <person name="Anthouard V."/>
            <person name="Bally P."/>
            <person name="Bourras S."/>
            <person name="Cozijnsen A.J."/>
            <person name="Ciuffetti L.M."/>
            <person name="Degrave A."/>
            <person name="Dilmaghani A."/>
            <person name="Duret L."/>
            <person name="Fudal I."/>
            <person name="Goodwin S.B."/>
            <person name="Gout L."/>
            <person name="Glaser N."/>
            <person name="Linglin J."/>
            <person name="Kema G.H.J."/>
            <person name="Lapalu N."/>
            <person name="Lawrence C.B."/>
            <person name="May K."/>
            <person name="Meyer M."/>
            <person name="Ollivier B."/>
            <person name="Poulain J."/>
            <person name="Schoch C.L."/>
            <person name="Simon A."/>
            <person name="Spatafora J.W."/>
            <person name="Stachowiak A."/>
            <person name="Turgeon B.G."/>
            <person name="Tyler B.M."/>
            <person name="Vincent D."/>
            <person name="Weissenbach J."/>
            <person name="Amselem J."/>
            <person name="Quesneville H."/>
            <person name="Oliver R.P."/>
            <person name="Wincker P."/>
            <person name="Balesdent M.-H."/>
            <person name="Howlett B.J."/>
        </authorList>
    </citation>
    <scope>NUCLEOTIDE SEQUENCE [LARGE SCALE GENOMIC DNA]</scope>
    <source>
        <strain evidence="3">JN3 / isolate v23.1.3 / race Av1-4-5-6-7-8</strain>
    </source>
</reference>
<dbReference type="VEuPathDB" id="FungiDB:LEMA_P067940.1"/>
<dbReference type="OrthoDB" id="498125at2759"/>
<organism evidence="3">
    <name type="scientific">Leptosphaeria maculans (strain JN3 / isolate v23.1.3 / race Av1-4-5-6-7-8)</name>
    <name type="common">Blackleg fungus</name>
    <name type="synonym">Phoma lingam</name>
    <dbReference type="NCBI Taxonomy" id="985895"/>
    <lineage>
        <taxon>Eukaryota</taxon>
        <taxon>Fungi</taxon>
        <taxon>Dikarya</taxon>
        <taxon>Ascomycota</taxon>
        <taxon>Pezizomycotina</taxon>
        <taxon>Dothideomycetes</taxon>
        <taxon>Pleosporomycetidae</taxon>
        <taxon>Pleosporales</taxon>
        <taxon>Pleosporineae</taxon>
        <taxon>Leptosphaeriaceae</taxon>
        <taxon>Plenodomus</taxon>
        <taxon>Plenodomus lingam/Leptosphaeria maculans species complex</taxon>
    </lineage>
</organism>
<feature type="region of interest" description="Disordered" evidence="1">
    <location>
        <begin position="1"/>
        <end position="30"/>
    </location>
</feature>
<name>E4ZJK1_LEPMJ</name>
<keyword evidence="3" id="KW-1185">Reference proteome</keyword>
<evidence type="ECO:0000256" key="1">
    <source>
        <dbReference type="SAM" id="MobiDB-lite"/>
    </source>
</evidence>
<dbReference type="STRING" id="985895.E4ZJK1"/>